<name>A0A841T3V0_9BACL</name>
<sequence>MRAVMVMFDSLNRHMLPNYGCDWIKAPNFAKLSERMVTFDKCYAGSLPCMPARRDLHTGRYNFLHRSWGPLEPFDDSVVSLLRRHGVYTHLCTDHGHYFEAGGATYHTNYNSWEFARGQEGDPWKGQVEDPHIPESLSGPKIGDLWRQDWVNRPHLDSEEKQPQAVTVANGLSFIETNRDQDNWFLQIETFDPHEPFFTQQKYKDLYPHVYEGKHFDWPDYGRVKEAPEEVQHAIYEYAALVSMCDEYLGKILDAFDRWNLWQDTMLIVNTDHGFLLGEHRWWGKNIQPLYREISNIPLFVWDPRYGRSGTRSDALVQTIDLAPTLLHYFHIEAPKDMQGRSLHQVIEQDRPIREAALFGIHGGHVNVTDGRYVYMRAPNGPENGPLYEYTLMPTHMHQPFGVKELADIELQEPFDFTKGCRTMKIRANTYLNPYLYGSLLFDLERDSKQDSTIEEPETEARMIRHLARLMRENGAPEEQYERLGIPRDGNVAEETLLAERLKRKEGYETDLGIGERWTAEGRNLYLALKCLAPAKLRETADVRLSGYLSSRQTLEIGADVVSAFAVELFGGDTRIASVLRQLFAVPKP</sequence>
<organism evidence="4 5">
    <name type="scientific">Cohnella thailandensis</name>
    <dbReference type="NCBI Taxonomy" id="557557"/>
    <lineage>
        <taxon>Bacteria</taxon>
        <taxon>Bacillati</taxon>
        <taxon>Bacillota</taxon>
        <taxon>Bacilli</taxon>
        <taxon>Bacillales</taxon>
        <taxon>Paenibacillaceae</taxon>
        <taxon>Cohnella</taxon>
    </lineage>
</organism>
<dbReference type="CDD" id="cd16148">
    <property type="entry name" value="sulfatase_like"/>
    <property type="match status" value="1"/>
</dbReference>
<dbReference type="RefSeq" id="WP_185122889.1">
    <property type="nucleotide sequence ID" value="NZ_JACJVQ010000024.1"/>
</dbReference>
<dbReference type="Pfam" id="PF00884">
    <property type="entry name" value="Sulfatase"/>
    <property type="match status" value="1"/>
</dbReference>
<dbReference type="EMBL" id="JACJVQ010000024">
    <property type="protein sequence ID" value="MBB6637679.1"/>
    <property type="molecule type" value="Genomic_DNA"/>
</dbReference>
<evidence type="ECO:0000259" key="3">
    <source>
        <dbReference type="Pfam" id="PF00884"/>
    </source>
</evidence>
<dbReference type="SUPFAM" id="SSF53649">
    <property type="entry name" value="Alkaline phosphatase-like"/>
    <property type="match status" value="1"/>
</dbReference>
<keyword evidence="5" id="KW-1185">Reference proteome</keyword>
<dbReference type="GO" id="GO:0005737">
    <property type="term" value="C:cytoplasm"/>
    <property type="evidence" value="ECO:0007669"/>
    <property type="project" value="TreeGrafter"/>
</dbReference>
<comment type="caution">
    <text evidence="4">The sequence shown here is derived from an EMBL/GenBank/DDBJ whole genome shotgun (WGS) entry which is preliminary data.</text>
</comment>
<dbReference type="GO" id="GO:0046872">
    <property type="term" value="F:metal ion binding"/>
    <property type="evidence" value="ECO:0007669"/>
    <property type="project" value="UniProtKB-KW"/>
</dbReference>
<dbReference type="Gene3D" id="3.40.720.10">
    <property type="entry name" value="Alkaline Phosphatase, subunit A"/>
    <property type="match status" value="1"/>
</dbReference>
<protein>
    <submittedName>
        <fullName evidence="4">Sulfatase</fullName>
    </submittedName>
</protein>
<keyword evidence="1" id="KW-0479">Metal-binding</keyword>
<dbReference type="PANTHER" id="PTHR45953">
    <property type="entry name" value="IDURONATE 2-SULFATASE"/>
    <property type="match status" value="1"/>
</dbReference>
<reference evidence="4 5" key="1">
    <citation type="submission" date="2020-08" db="EMBL/GenBank/DDBJ databases">
        <title>Cohnella phylogeny.</title>
        <authorList>
            <person name="Dunlap C."/>
        </authorList>
    </citation>
    <scope>NUCLEOTIDE SEQUENCE [LARGE SCALE GENOMIC DNA]</scope>
    <source>
        <strain evidence="4 5">DSM 25241</strain>
    </source>
</reference>
<dbReference type="GO" id="GO:0008484">
    <property type="term" value="F:sulfuric ester hydrolase activity"/>
    <property type="evidence" value="ECO:0007669"/>
    <property type="project" value="TreeGrafter"/>
</dbReference>
<evidence type="ECO:0000256" key="2">
    <source>
        <dbReference type="ARBA" id="ARBA00022801"/>
    </source>
</evidence>
<evidence type="ECO:0000313" key="5">
    <source>
        <dbReference type="Proteomes" id="UP000535838"/>
    </source>
</evidence>
<feature type="domain" description="Sulfatase N-terminal" evidence="3">
    <location>
        <begin position="4"/>
        <end position="331"/>
    </location>
</feature>
<dbReference type="InterPro" id="IPR000917">
    <property type="entry name" value="Sulfatase_N"/>
</dbReference>
<evidence type="ECO:0000313" key="4">
    <source>
        <dbReference type="EMBL" id="MBB6637679.1"/>
    </source>
</evidence>
<dbReference type="InterPro" id="IPR017850">
    <property type="entry name" value="Alkaline_phosphatase_core_sf"/>
</dbReference>
<dbReference type="PANTHER" id="PTHR45953:SF1">
    <property type="entry name" value="IDURONATE 2-SULFATASE"/>
    <property type="match status" value="1"/>
</dbReference>
<proteinExistence type="predicted"/>
<gene>
    <name evidence="4" type="ORF">H7B67_26445</name>
</gene>
<keyword evidence="2" id="KW-0378">Hydrolase</keyword>
<accession>A0A841T3V0</accession>
<dbReference type="Proteomes" id="UP000535838">
    <property type="component" value="Unassembled WGS sequence"/>
</dbReference>
<evidence type="ECO:0000256" key="1">
    <source>
        <dbReference type="ARBA" id="ARBA00022723"/>
    </source>
</evidence>
<dbReference type="AlphaFoldDB" id="A0A841T3V0"/>